<accession>A0ABD7XNR2</accession>
<organism evidence="3 5">
    <name type="scientific">Enterococcus faecalis</name>
    <name type="common">Streptococcus faecalis</name>
    <dbReference type="NCBI Taxonomy" id="1351"/>
    <lineage>
        <taxon>Bacteria</taxon>
        <taxon>Bacillati</taxon>
        <taxon>Bacillota</taxon>
        <taxon>Bacilli</taxon>
        <taxon>Lactobacillales</taxon>
        <taxon>Enterococcaceae</taxon>
        <taxon>Enterococcus</taxon>
    </lineage>
</organism>
<evidence type="ECO:0000313" key="5">
    <source>
        <dbReference type="Proteomes" id="UP001222182"/>
    </source>
</evidence>
<gene>
    <name evidence="3" type="ORF">P0083_01145</name>
    <name evidence="2" type="ORF">P0D81_00890</name>
</gene>
<dbReference type="EMBL" id="CP119528">
    <property type="protein sequence ID" value="WER42958.1"/>
    <property type="molecule type" value="Genomic_DNA"/>
</dbReference>
<evidence type="ECO:0000256" key="1">
    <source>
        <dbReference type="SAM" id="Coils"/>
    </source>
</evidence>
<protein>
    <submittedName>
        <fullName evidence="3">Uncharacterized protein</fullName>
    </submittedName>
</protein>
<sequence>MYEALQVISKIDSLNSLSTFHRWRKLVEELCNVEFPKRTIQVGKTSYTKIYEFSESDVEKFRQVAELRSRGRPIKEAIIEVFENQTKKDEIENSEIIEKLIKAIRKMNEELDDLTIKMTDMNQQMVLVRRENYQLKERIIKLEKGKLDKPFSRKKA</sequence>
<dbReference type="EMBL" id="CP119159">
    <property type="protein sequence ID" value="WEH22618.1"/>
    <property type="molecule type" value="Genomic_DNA"/>
</dbReference>
<dbReference type="RefSeq" id="WP_010706803.1">
    <property type="nucleotide sequence ID" value="NZ_AP031218.1"/>
</dbReference>
<dbReference type="Proteomes" id="UP001222182">
    <property type="component" value="Chromosome"/>
</dbReference>
<dbReference type="Proteomes" id="UP001221642">
    <property type="component" value="Chromosome"/>
</dbReference>
<reference evidence="3 5" key="2">
    <citation type="submission" date="2023-03" db="EMBL/GenBank/DDBJ databases">
        <title>Complete genome sequence of an Enterococcus faecalis urinary isolate.</title>
        <authorList>
            <person name="Brauer A.L."/>
            <person name="Armbruster C.E."/>
        </authorList>
    </citation>
    <scope>NUCLEOTIDE SEQUENCE [LARGE SCALE GENOMIC DNA]</scope>
    <source>
        <strain evidence="3 5">3143</strain>
    </source>
</reference>
<keyword evidence="1" id="KW-0175">Coiled coil</keyword>
<evidence type="ECO:0000313" key="4">
    <source>
        <dbReference type="Proteomes" id="UP001221642"/>
    </source>
</evidence>
<evidence type="ECO:0000313" key="2">
    <source>
        <dbReference type="EMBL" id="WEH22618.1"/>
    </source>
</evidence>
<name>A0ABD7XNR2_ENTFL</name>
<evidence type="ECO:0000313" key="3">
    <source>
        <dbReference type="EMBL" id="WER42958.1"/>
    </source>
</evidence>
<reference evidence="2 4" key="1">
    <citation type="submission" date="2023-02" db="EMBL/GenBank/DDBJ databases">
        <title>Results of the 2020 Genomic Proficiency Test for the network of European Union Reference Laboratory for Antimicrobial Resistance assessing whole genome sequencing capacities.</title>
        <authorList>
            <person name="Hoffmann M."/>
            <person name="Luo Y."/>
            <person name="Sorensen L.H."/>
            <person name="Pedersen S.K."/>
            <person name="Hendriksen R.S."/>
        </authorList>
    </citation>
    <scope>NUCLEOTIDE SEQUENCE [LARGE SCALE GENOMIC DNA]</scope>
    <source>
        <strain evidence="2 4">GENOMIC22-006</strain>
    </source>
</reference>
<dbReference type="AlphaFoldDB" id="A0ABD7XNR2"/>
<feature type="coiled-coil region" evidence="1">
    <location>
        <begin position="97"/>
        <end position="131"/>
    </location>
</feature>
<proteinExistence type="predicted"/>